<evidence type="ECO:0000259" key="3">
    <source>
        <dbReference type="PROSITE" id="PS50977"/>
    </source>
</evidence>
<name>A0A1E3AB64_9FIRM</name>
<dbReference type="EMBL" id="MEHD01000025">
    <property type="protein sequence ID" value="ODR54870.1"/>
    <property type="molecule type" value="Genomic_DNA"/>
</dbReference>
<dbReference type="Proteomes" id="UP000094067">
    <property type="component" value="Unassembled WGS sequence"/>
</dbReference>
<dbReference type="Pfam" id="PF14278">
    <property type="entry name" value="TetR_C_8"/>
    <property type="match status" value="1"/>
</dbReference>
<reference evidence="6 9" key="3">
    <citation type="submission" date="2016-08" db="EMBL/GenBank/DDBJ databases">
        <authorList>
            <person name="Seilhamer J.J."/>
        </authorList>
    </citation>
    <scope>NUCLEOTIDE SEQUENCE [LARGE SCALE GENOMIC DNA]</scope>
    <source>
        <strain evidence="6 9">NML150140-1</strain>
    </source>
</reference>
<accession>A0A1E3AB64</accession>
<feature type="DNA-binding region" description="H-T-H motif" evidence="2">
    <location>
        <begin position="34"/>
        <end position="53"/>
    </location>
</feature>
<dbReference type="PROSITE" id="PS50977">
    <property type="entry name" value="HTH_TETR_2"/>
    <property type="match status" value="1"/>
</dbReference>
<evidence type="ECO:0000313" key="8">
    <source>
        <dbReference type="Proteomes" id="UP000094067"/>
    </source>
</evidence>
<dbReference type="InterPro" id="IPR039532">
    <property type="entry name" value="TetR_C_Firmicutes"/>
</dbReference>
<reference evidence="7 10" key="2">
    <citation type="submission" date="2016-08" db="EMBL/GenBank/DDBJ databases">
        <title>Characterization of Isolates of Eisenbergiella tayi Derived from Blood Cultures, Using Whole Genome Sequencing.</title>
        <authorList>
            <person name="Bernier A.-M."/>
            <person name="Burdz T."/>
            <person name="Wiebe D."/>
            <person name="Bernard K."/>
        </authorList>
    </citation>
    <scope>NUCLEOTIDE SEQUENCE [LARGE SCALE GENOMIC DNA]</scope>
    <source>
        <strain evidence="7 10">NML120146</strain>
    </source>
</reference>
<dbReference type="PANTHER" id="PTHR43479">
    <property type="entry name" value="ACREF/ENVCD OPERON REPRESSOR-RELATED"/>
    <property type="match status" value="1"/>
</dbReference>
<evidence type="ECO:0000313" key="7">
    <source>
        <dbReference type="EMBL" id="ODR54870.1"/>
    </source>
</evidence>
<dbReference type="PANTHER" id="PTHR43479:SF7">
    <property type="entry name" value="TETR-FAMILY TRANSCRIPTIONAL REGULATOR"/>
    <property type="match status" value="1"/>
</dbReference>
<dbReference type="EMBL" id="MCGI01000001">
    <property type="protein sequence ID" value="ODM12939.1"/>
    <property type="molecule type" value="Genomic_DNA"/>
</dbReference>
<dbReference type="InterPro" id="IPR050624">
    <property type="entry name" value="HTH-type_Tx_Regulator"/>
</dbReference>
<reference evidence="8 11" key="1">
    <citation type="submission" date="2016-07" db="EMBL/GenBank/DDBJ databases">
        <title>Characterization of isolates of Eisenbergiella tayi derived from blood cultures, using whole genome sequencing.</title>
        <authorList>
            <person name="Burdz T."/>
            <person name="Wiebe D."/>
            <person name="Huynh C."/>
            <person name="Bernard K."/>
        </authorList>
    </citation>
    <scope>NUCLEOTIDE SEQUENCE [LARGE SCALE GENOMIC DNA]</scope>
    <source>
        <strain evidence="4 8">NML 110608</strain>
        <strain evidence="5 11">NML 120489</strain>
    </source>
</reference>
<evidence type="ECO:0000313" key="5">
    <source>
        <dbReference type="EMBL" id="ODM12939.1"/>
    </source>
</evidence>
<dbReference type="InterPro" id="IPR009057">
    <property type="entry name" value="Homeodomain-like_sf"/>
</dbReference>
<comment type="caution">
    <text evidence="4">The sequence shown here is derived from an EMBL/GenBank/DDBJ whole genome shotgun (WGS) entry which is preliminary data.</text>
</comment>
<dbReference type="PATRIC" id="fig|1432052.3.peg.719"/>
<protein>
    <recommendedName>
        <fullName evidence="3">HTH tetR-type domain-containing protein</fullName>
    </recommendedName>
</protein>
<keyword evidence="10" id="KW-1185">Reference proteome</keyword>
<evidence type="ECO:0000313" key="4">
    <source>
        <dbReference type="EMBL" id="ODM06020.1"/>
    </source>
</evidence>
<keyword evidence="1 2" id="KW-0238">DNA-binding</keyword>
<dbReference type="SUPFAM" id="SSF46689">
    <property type="entry name" value="Homeodomain-like"/>
    <property type="match status" value="1"/>
</dbReference>
<evidence type="ECO:0000313" key="9">
    <source>
        <dbReference type="Proteomes" id="UP000094271"/>
    </source>
</evidence>
<evidence type="ECO:0000313" key="10">
    <source>
        <dbReference type="Proteomes" id="UP000094869"/>
    </source>
</evidence>
<evidence type="ECO:0000313" key="6">
    <source>
        <dbReference type="EMBL" id="ODR51464.1"/>
    </source>
</evidence>
<evidence type="ECO:0000256" key="2">
    <source>
        <dbReference type="PROSITE-ProRule" id="PRU00335"/>
    </source>
</evidence>
<dbReference type="RefSeq" id="WP_009254430.1">
    <property type="nucleotide sequence ID" value="NZ_BAABXS010000003.1"/>
</dbReference>
<dbReference type="OrthoDB" id="9810250at2"/>
<gene>
    <name evidence="5" type="ORF">BEH84_00654</name>
    <name evidence="6" type="ORF">BEI59_13980</name>
    <name evidence="4" type="ORF">BEI61_01909</name>
    <name evidence="7" type="ORF">BEI63_16205</name>
</gene>
<dbReference type="EMBL" id="MCGH01000002">
    <property type="protein sequence ID" value="ODM06020.1"/>
    <property type="molecule type" value="Genomic_DNA"/>
</dbReference>
<sequence length="194" mass="22060">MKSKGKDYRTRVTKMLIRKAFTDMLKEKPIQSITIKELCETAGINRGTFYSHYSDIYDLLEKMEEEMMADFIKALEPLLETDKEDLTPVKITTGIFRCLKENADICTVTLGDYGDKDFALRLINLGREKCVETYSRYFGSATPKQIEFFYAFVSAGCIGLLQKWLAEGMVSSPEEIAAMAENIMMYGMGALERA</sequence>
<feature type="domain" description="HTH tetR-type" evidence="3">
    <location>
        <begin position="11"/>
        <end position="71"/>
    </location>
</feature>
<evidence type="ECO:0000256" key="1">
    <source>
        <dbReference type="ARBA" id="ARBA00023125"/>
    </source>
</evidence>
<organism evidence="4 8">
    <name type="scientific">Eisenbergiella tayi</name>
    <dbReference type="NCBI Taxonomy" id="1432052"/>
    <lineage>
        <taxon>Bacteria</taxon>
        <taxon>Bacillati</taxon>
        <taxon>Bacillota</taxon>
        <taxon>Clostridia</taxon>
        <taxon>Lachnospirales</taxon>
        <taxon>Lachnospiraceae</taxon>
        <taxon>Eisenbergiella</taxon>
    </lineage>
</organism>
<dbReference type="Proteomes" id="UP000094869">
    <property type="component" value="Unassembled WGS sequence"/>
</dbReference>
<evidence type="ECO:0000313" key="11">
    <source>
        <dbReference type="Proteomes" id="UP000095003"/>
    </source>
</evidence>
<dbReference type="Pfam" id="PF00440">
    <property type="entry name" value="TetR_N"/>
    <property type="match status" value="1"/>
</dbReference>
<dbReference type="Proteomes" id="UP000094271">
    <property type="component" value="Unassembled WGS sequence"/>
</dbReference>
<dbReference type="GO" id="GO:0003677">
    <property type="term" value="F:DNA binding"/>
    <property type="evidence" value="ECO:0007669"/>
    <property type="project" value="UniProtKB-UniRule"/>
</dbReference>
<proteinExistence type="predicted"/>
<dbReference type="AlphaFoldDB" id="A0A1E3AB64"/>
<dbReference type="Gene3D" id="1.10.357.10">
    <property type="entry name" value="Tetracycline Repressor, domain 2"/>
    <property type="match status" value="1"/>
</dbReference>
<dbReference type="InterPro" id="IPR001647">
    <property type="entry name" value="HTH_TetR"/>
</dbReference>
<dbReference type="EMBL" id="MEHA01000009">
    <property type="protein sequence ID" value="ODR51464.1"/>
    <property type="molecule type" value="Genomic_DNA"/>
</dbReference>
<dbReference type="GeneID" id="93299169"/>
<dbReference type="Proteomes" id="UP000095003">
    <property type="component" value="Unassembled WGS sequence"/>
</dbReference>